<feature type="region of interest" description="Disordered" evidence="1">
    <location>
        <begin position="1"/>
        <end position="70"/>
    </location>
</feature>
<dbReference type="HOGENOM" id="CLU_1619615_0_0_1"/>
<dbReference type="EMBL" id="CH445352">
    <property type="protein sequence ID" value="EAT78802.1"/>
    <property type="molecule type" value="Genomic_DNA"/>
</dbReference>
<dbReference type="Proteomes" id="UP000001055">
    <property type="component" value="Unassembled WGS sequence"/>
</dbReference>
<feature type="compositionally biased region" description="Low complexity" evidence="1">
    <location>
        <begin position="26"/>
        <end position="44"/>
    </location>
</feature>
<gene>
    <name evidence="2" type="ORF">SNOG_13778</name>
</gene>
<name>Q0U386_PHANO</name>
<proteinExistence type="predicted"/>
<sequence>MSAHPQDRFLISSSTPSSIPNQNPQSTPSSCSIILPSIQPSIPTSSPPSRYPSSAAAAQNSNITTTSSLTPSSKLTFLSTLLIPPSTLTTHLAPSHSPSVSTNPCSKCPASKACRKQCMPNTPSPCTSSLIVTRPKVSVEMEYSGRIPAVIVDAGHAPPIGWGA</sequence>
<accession>Q0U386</accession>
<evidence type="ECO:0000313" key="2">
    <source>
        <dbReference type="EMBL" id="EAT78802.1"/>
    </source>
</evidence>
<dbReference type="GeneID" id="5980905"/>
<protein>
    <submittedName>
        <fullName evidence="2">Uncharacterized protein</fullName>
    </submittedName>
</protein>
<reference evidence="3" key="1">
    <citation type="journal article" date="2007" name="Plant Cell">
        <title>Dothideomycete-plant interactions illuminated by genome sequencing and EST analysis of the wheat pathogen Stagonospora nodorum.</title>
        <authorList>
            <person name="Hane J.K."/>
            <person name="Lowe R.G."/>
            <person name="Solomon P.S."/>
            <person name="Tan K.C."/>
            <person name="Schoch C.L."/>
            <person name="Spatafora J.W."/>
            <person name="Crous P.W."/>
            <person name="Kodira C."/>
            <person name="Birren B.W."/>
            <person name="Galagan J.E."/>
            <person name="Torriani S.F."/>
            <person name="McDonald B.A."/>
            <person name="Oliver R.P."/>
        </authorList>
    </citation>
    <scope>NUCLEOTIDE SEQUENCE [LARGE SCALE GENOMIC DNA]</scope>
    <source>
        <strain evidence="3">SN15 / ATCC MYA-4574 / FGSC 10173</strain>
    </source>
</reference>
<dbReference type="InParanoid" id="Q0U386"/>
<dbReference type="KEGG" id="pno:SNOG_13778"/>
<dbReference type="RefSeq" id="XP_001803983.1">
    <property type="nucleotide sequence ID" value="XM_001803931.1"/>
</dbReference>
<organism evidence="2 3">
    <name type="scientific">Phaeosphaeria nodorum (strain SN15 / ATCC MYA-4574 / FGSC 10173)</name>
    <name type="common">Glume blotch fungus</name>
    <name type="synonym">Parastagonospora nodorum</name>
    <dbReference type="NCBI Taxonomy" id="321614"/>
    <lineage>
        <taxon>Eukaryota</taxon>
        <taxon>Fungi</taxon>
        <taxon>Dikarya</taxon>
        <taxon>Ascomycota</taxon>
        <taxon>Pezizomycotina</taxon>
        <taxon>Dothideomycetes</taxon>
        <taxon>Pleosporomycetidae</taxon>
        <taxon>Pleosporales</taxon>
        <taxon>Pleosporineae</taxon>
        <taxon>Phaeosphaeriaceae</taxon>
        <taxon>Parastagonospora</taxon>
    </lineage>
</organism>
<evidence type="ECO:0000256" key="1">
    <source>
        <dbReference type="SAM" id="MobiDB-lite"/>
    </source>
</evidence>
<dbReference type="AlphaFoldDB" id="Q0U386"/>
<feature type="compositionally biased region" description="Polar residues" evidence="1">
    <location>
        <begin position="11"/>
        <end position="25"/>
    </location>
</feature>
<evidence type="ECO:0000313" key="3">
    <source>
        <dbReference type="Proteomes" id="UP000001055"/>
    </source>
</evidence>